<keyword evidence="13" id="KW-1185">Reference proteome</keyword>
<evidence type="ECO:0000259" key="10">
    <source>
        <dbReference type="Pfam" id="PF12090"/>
    </source>
</evidence>
<keyword evidence="3 8" id="KW-1133">Transmembrane helix</keyword>
<feature type="region of interest" description="Disordered" evidence="7">
    <location>
        <begin position="892"/>
        <end position="911"/>
    </location>
</feature>
<keyword evidence="4 8" id="KW-0472">Membrane</keyword>
<feature type="compositionally biased region" description="Pro residues" evidence="7">
    <location>
        <begin position="824"/>
        <end position="835"/>
    </location>
</feature>
<evidence type="ECO:0000256" key="3">
    <source>
        <dbReference type="ARBA" id="ARBA00022989"/>
    </source>
</evidence>
<feature type="compositionally biased region" description="Gly residues" evidence="7">
    <location>
        <begin position="942"/>
        <end position="955"/>
    </location>
</feature>
<name>A0A8H4W4N9_9HELO</name>
<evidence type="ECO:0000256" key="8">
    <source>
        <dbReference type="SAM" id="Phobius"/>
    </source>
</evidence>
<feature type="transmembrane region" description="Helical" evidence="8">
    <location>
        <begin position="158"/>
        <end position="178"/>
    </location>
</feature>
<feature type="region of interest" description="Disordered" evidence="7">
    <location>
        <begin position="974"/>
        <end position="1248"/>
    </location>
</feature>
<dbReference type="InterPro" id="IPR021765">
    <property type="entry name" value="UstYa-like"/>
</dbReference>
<evidence type="ECO:0000313" key="12">
    <source>
        <dbReference type="EMBL" id="KAF4631605.1"/>
    </source>
</evidence>
<comment type="similarity">
    <text evidence="5">Belongs to the ustYa family.</text>
</comment>
<dbReference type="Pfam" id="PF20684">
    <property type="entry name" value="Fung_rhodopsin"/>
    <property type="match status" value="1"/>
</dbReference>
<dbReference type="PANTHER" id="PTHR33048:SF2">
    <property type="entry name" value="SRPK"/>
    <property type="match status" value="1"/>
</dbReference>
<gene>
    <name evidence="12" type="ORF">G7Y89_g6523</name>
</gene>
<evidence type="ECO:0000256" key="7">
    <source>
        <dbReference type="SAM" id="MobiDB-lite"/>
    </source>
</evidence>
<evidence type="ECO:0000256" key="6">
    <source>
        <dbReference type="ARBA" id="ARBA00038359"/>
    </source>
</evidence>
<dbReference type="GO" id="GO:0043386">
    <property type="term" value="P:mycotoxin biosynthetic process"/>
    <property type="evidence" value="ECO:0007669"/>
    <property type="project" value="InterPro"/>
</dbReference>
<feature type="region of interest" description="Disordered" evidence="7">
    <location>
        <begin position="725"/>
        <end position="777"/>
    </location>
</feature>
<accession>A0A8H4W4N9</accession>
<dbReference type="InterPro" id="IPR052337">
    <property type="entry name" value="SAT4-like"/>
</dbReference>
<proteinExistence type="inferred from homology"/>
<comment type="similarity">
    <text evidence="6">Belongs to the SAT4 family.</text>
</comment>
<keyword evidence="9" id="KW-0732">Signal</keyword>
<protein>
    <submittedName>
        <fullName evidence="12">Uncharacterized protein</fullName>
    </submittedName>
</protein>
<dbReference type="Pfam" id="PF11807">
    <property type="entry name" value="UstYa"/>
    <property type="match status" value="1"/>
</dbReference>
<dbReference type="InterPro" id="IPR046468">
    <property type="entry name" value="Spt20-like_SEP"/>
</dbReference>
<feature type="compositionally biased region" description="Low complexity" evidence="7">
    <location>
        <begin position="1017"/>
        <end position="1042"/>
    </location>
</feature>
<feature type="transmembrane region" description="Helical" evidence="8">
    <location>
        <begin position="190"/>
        <end position="209"/>
    </location>
</feature>
<feature type="transmembrane region" description="Helical" evidence="8">
    <location>
        <begin position="73"/>
        <end position="91"/>
    </location>
</feature>
<feature type="compositionally biased region" description="Polar residues" evidence="7">
    <location>
        <begin position="1043"/>
        <end position="1057"/>
    </location>
</feature>
<feature type="region of interest" description="Disordered" evidence="7">
    <location>
        <begin position="396"/>
        <end position="422"/>
    </location>
</feature>
<feature type="region of interest" description="Disordered" evidence="7">
    <location>
        <begin position="801"/>
        <end position="849"/>
    </location>
</feature>
<sequence length="1640" mass="182096">MKILAAPPVAILMFLFYALLHNGISLVDMSSHAALPNGCMQSRNLVFFGCQPNVSHKFEPILKVNHCFLREAWALYGIGATVLLLRFATRIKTVGYKGSQGDDYMSILVLALFTMDAAIVHIIYYTGTNVEGVAVQQTRTLTAAEIATYEFGSKEQLAAWYSYAALIWAMKGTMLFFFNRLTIGLWQHRYVKWLGIACVLSYIIVLLTVRNCTIVNNRNIISPDFDRVVPDPGQRCTLKLQNFLVTVVLNVMTDVAILIIPAPLLWRLKIPLKRSNPSALNINRWGIRETIVGIVTINLPILKPLFNKPFWSKYSFKSSSLSRGIPHNLDHRGPYEMSSRLRSKDDNWDAEAGIAQHKSASKSDEGLERVKSLDSESQTYILQGSDLEKGVVVSTTHQVRSESVGRGQNAEGWESRGGASRHTRVRVAHSLLVGLANNHRSPHDPFQRPESITSSRSSIESHSVTQYFIVAFVAYRLHRRGRLYFTLNRVITRFLDLERIKETPNREYGALRDGSAVAFFKTEAPHPAWNTDKWHSLLNILSIALYVYRQAPQQRQTPKLGYEQRCWEWRLGAAISEQGPKGATEPVARQGTKEQQCRATISQYRGRIFKSDEYILKRYRNSRPSLIVHLHPTHFRFDQQEGSFSYKSPMRILIEHLKQRTVPHDLVEFMPDVPFYEGCMIVQIHNHKSIAPSQETGRTKAGAPKTTPFSVHNYNAYLTPSSYVPYPTQNNLSGKGKGADTENEQSGKAKSAEQKDQENMPAPSLPSVAQGSKLAKKPKISTIVLRSTPLSNYVDLSLKASEASSNHDGRRDSRQDGPLSATVPPTPTTGVPPTPSTSMAPPAKRLKKNKVELDASNIHAAESQIALATTAPLVLDPVGSAAESAALLESLAHPMHSEKPPSPKTRKRTVAEMAADEALAAEQERYMLILDERLSSNAVSAQGGGNPADGDGQAGGASFEPRFERFKTLENIKNQHEENKRTEQIRQAEAERKQANERDRETLKLKNEKEQQDKLRAMAAQQQQAAARQDAQRRQQMAAQAQHSQQGLQGLPNQVQGQHGHPQANPAMAPGMQGQPARFHQQQASQAQISSPIVRNGTPQSHSSPIVNNMGNAPMQQSTSSMGGSPPRPGSVVHQNQPQMGAPGSHPMATQRSQQSHAGTPRMPNSTPNIQSTPLNRQMSQTPRMSQASPIQGPMAQAPHMPMMPNGQGLTQAQQQQLQQQRVQQLMRQSQQNQAAAQGMGGMINGQQLSPGQMMQAQMLRQQQGIPMANNAQIAQGYANHMANIAARQGMQPNMNPNFMNPNVQNMQMQNMQLQQLQFQQAQARAQAQAHAQVQAQARQQQQQPQALQSQMQTAIRQQAQHFYRERLPSLQAQHPGGDTTGSGTCVQDAMPGRRSKSSAKHHAVKEAASDGCTAGTNDGWNAAKHEWDAKRHGNVMGFGCFYNTISGVGFGNTRGAEVADGKGGGENAGKDESKEARLSIDYYIVYEPRVFNEYPRDEEVRYFDTVPSDKVNRNWHELFEQELISEVGRQDQGVRLPDGSYMASPMVFQSALSQHCLNSLKQSIECTGDMTLLTMRWEEDSPLPLGNFSSTHECVNWDRMVVRVKPCSVDPFENGVLVHPTLGPEFTDGKFSTEGSDIR</sequence>
<comment type="subcellular location">
    <subcellularLocation>
        <location evidence="1">Membrane</location>
        <topology evidence="1">Multi-pass membrane protein</topology>
    </subcellularLocation>
</comment>
<keyword evidence="2 8" id="KW-0812">Transmembrane</keyword>
<feature type="transmembrane region" description="Helical" evidence="8">
    <location>
        <begin position="243"/>
        <end position="266"/>
    </location>
</feature>
<dbReference type="PANTHER" id="PTHR33048">
    <property type="entry name" value="PTH11-LIKE INTEGRAL MEMBRANE PROTEIN (AFU_ORTHOLOGUE AFUA_5G11245)"/>
    <property type="match status" value="1"/>
</dbReference>
<dbReference type="GO" id="GO:0016020">
    <property type="term" value="C:membrane"/>
    <property type="evidence" value="ECO:0007669"/>
    <property type="project" value="UniProtKB-SubCell"/>
</dbReference>
<feature type="domain" description="Spt20-like SEP" evidence="10">
    <location>
        <begin position="622"/>
        <end position="889"/>
    </location>
</feature>
<feature type="transmembrane region" description="Helical" evidence="8">
    <location>
        <begin position="103"/>
        <end position="124"/>
    </location>
</feature>
<evidence type="ECO:0000256" key="2">
    <source>
        <dbReference type="ARBA" id="ARBA00022692"/>
    </source>
</evidence>
<dbReference type="Pfam" id="PF12090">
    <property type="entry name" value="Spt20_SEP"/>
    <property type="match status" value="1"/>
</dbReference>
<feature type="compositionally biased region" description="Low complexity" evidence="7">
    <location>
        <begin position="1194"/>
        <end position="1238"/>
    </location>
</feature>
<feature type="compositionally biased region" description="Polar residues" evidence="7">
    <location>
        <begin position="1148"/>
        <end position="1190"/>
    </location>
</feature>
<dbReference type="InterPro" id="IPR049326">
    <property type="entry name" value="Rhodopsin_dom_fungi"/>
</dbReference>
<feature type="compositionally biased region" description="Basic residues" evidence="7">
    <location>
        <begin position="1394"/>
        <end position="1404"/>
    </location>
</feature>
<feature type="signal peptide" evidence="9">
    <location>
        <begin position="1"/>
        <end position="25"/>
    </location>
</feature>
<feature type="compositionally biased region" description="Basic and acidic residues" evidence="7">
    <location>
        <begin position="974"/>
        <end position="1016"/>
    </location>
</feature>
<feature type="compositionally biased region" description="Basic and acidic residues" evidence="7">
    <location>
        <begin position="805"/>
        <end position="815"/>
    </location>
</feature>
<feature type="compositionally biased region" description="Polar residues" evidence="7">
    <location>
        <begin position="1097"/>
        <end position="1117"/>
    </location>
</feature>
<feature type="region of interest" description="Disordered" evidence="7">
    <location>
        <begin position="1372"/>
        <end position="1415"/>
    </location>
</feature>
<dbReference type="Proteomes" id="UP000566819">
    <property type="component" value="Unassembled WGS sequence"/>
</dbReference>
<feature type="region of interest" description="Disordered" evidence="7">
    <location>
        <begin position="938"/>
        <end position="958"/>
    </location>
</feature>
<evidence type="ECO:0000256" key="1">
    <source>
        <dbReference type="ARBA" id="ARBA00004141"/>
    </source>
</evidence>
<feature type="compositionally biased region" description="Low complexity" evidence="7">
    <location>
        <begin position="1081"/>
        <end position="1091"/>
    </location>
</feature>
<evidence type="ECO:0000256" key="4">
    <source>
        <dbReference type="ARBA" id="ARBA00023136"/>
    </source>
</evidence>
<feature type="compositionally biased region" description="Basic and acidic residues" evidence="7">
    <location>
        <begin position="737"/>
        <end position="758"/>
    </location>
</feature>
<feature type="domain" description="Rhodopsin" evidence="11">
    <location>
        <begin position="85"/>
        <end position="274"/>
    </location>
</feature>
<evidence type="ECO:0000313" key="13">
    <source>
        <dbReference type="Proteomes" id="UP000566819"/>
    </source>
</evidence>
<evidence type="ECO:0000259" key="11">
    <source>
        <dbReference type="Pfam" id="PF20684"/>
    </source>
</evidence>
<evidence type="ECO:0000256" key="5">
    <source>
        <dbReference type="ARBA" id="ARBA00035112"/>
    </source>
</evidence>
<dbReference type="OrthoDB" id="1932706at2759"/>
<reference evidence="12 13" key="1">
    <citation type="submission" date="2020-03" db="EMBL/GenBank/DDBJ databases">
        <title>Draft Genome Sequence of Cudoniella acicularis.</title>
        <authorList>
            <person name="Buettner E."/>
            <person name="Kellner H."/>
        </authorList>
    </citation>
    <scope>NUCLEOTIDE SEQUENCE [LARGE SCALE GENOMIC DNA]</scope>
    <source>
        <strain evidence="12 13">DSM 108380</strain>
    </source>
</reference>
<evidence type="ECO:0000256" key="9">
    <source>
        <dbReference type="SAM" id="SignalP"/>
    </source>
</evidence>
<dbReference type="EMBL" id="JAAMPI010000427">
    <property type="protein sequence ID" value="KAF4631605.1"/>
    <property type="molecule type" value="Genomic_DNA"/>
</dbReference>
<organism evidence="12 13">
    <name type="scientific">Cudoniella acicularis</name>
    <dbReference type="NCBI Taxonomy" id="354080"/>
    <lineage>
        <taxon>Eukaryota</taxon>
        <taxon>Fungi</taxon>
        <taxon>Dikarya</taxon>
        <taxon>Ascomycota</taxon>
        <taxon>Pezizomycotina</taxon>
        <taxon>Leotiomycetes</taxon>
        <taxon>Helotiales</taxon>
        <taxon>Tricladiaceae</taxon>
        <taxon>Cudoniella</taxon>
    </lineage>
</organism>
<comment type="caution">
    <text evidence="12">The sequence shown here is derived from an EMBL/GenBank/DDBJ whole genome shotgun (WGS) entry which is preliminary data.</text>
</comment>
<feature type="chain" id="PRO_5034964558" evidence="9">
    <location>
        <begin position="26"/>
        <end position="1640"/>
    </location>
</feature>